<feature type="domain" description="RNase H type-2" evidence="15">
    <location>
        <begin position="10"/>
        <end position="221"/>
    </location>
</feature>
<dbReference type="GO" id="GO:0005737">
    <property type="term" value="C:cytoplasm"/>
    <property type="evidence" value="ECO:0007669"/>
    <property type="project" value="UniProtKB-SubCell"/>
</dbReference>
<dbReference type="PANTHER" id="PTHR10954:SF23">
    <property type="entry name" value="RIBONUCLEASE"/>
    <property type="match status" value="1"/>
</dbReference>
<name>A0A0S4KKY0_9BACT</name>
<evidence type="ECO:0000259" key="15">
    <source>
        <dbReference type="PROSITE" id="PS51975"/>
    </source>
</evidence>
<feature type="region of interest" description="Disordered" evidence="14">
    <location>
        <begin position="227"/>
        <end position="246"/>
    </location>
</feature>
<dbReference type="EMBL" id="LN885086">
    <property type="protein sequence ID" value="CUQ65084.1"/>
    <property type="molecule type" value="Genomic_DNA"/>
</dbReference>
<protein>
    <recommendedName>
        <fullName evidence="13">Ribonuclease</fullName>
        <ecNumber evidence="13">3.1.26.4</ecNumber>
    </recommendedName>
</protein>
<dbReference type="AlphaFoldDB" id="A0A0S4KKY0"/>
<evidence type="ECO:0000256" key="10">
    <source>
        <dbReference type="ARBA" id="ARBA00022801"/>
    </source>
</evidence>
<organism evidence="16 17">
    <name type="scientific">Candidatus Nitrospira inopinata</name>
    <dbReference type="NCBI Taxonomy" id="1715989"/>
    <lineage>
        <taxon>Bacteria</taxon>
        <taxon>Pseudomonadati</taxon>
        <taxon>Nitrospirota</taxon>
        <taxon>Nitrospiria</taxon>
        <taxon>Nitrospirales</taxon>
        <taxon>Nitrospiraceae</taxon>
        <taxon>Nitrospira</taxon>
    </lineage>
</organism>
<comment type="catalytic activity">
    <reaction evidence="1 12 13">
        <text>Endonucleolytic cleavage to 5'-phosphomonoester.</text>
        <dbReference type="EC" id="3.1.26.4"/>
    </reaction>
</comment>
<reference evidence="17" key="1">
    <citation type="submission" date="2015-09" db="EMBL/GenBank/DDBJ databases">
        <authorList>
            <person name="Daims H."/>
        </authorList>
    </citation>
    <scope>NUCLEOTIDE SEQUENCE [LARGE SCALE GENOMIC DNA]</scope>
</reference>
<dbReference type="InterPro" id="IPR004641">
    <property type="entry name" value="RNase_HIII"/>
</dbReference>
<evidence type="ECO:0000256" key="1">
    <source>
        <dbReference type="ARBA" id="ARBA00000077"/>
    </source>
</evidence>
<dbReference type="NCBIfam" id="TIGR00716">
    <property type="entry name" value="rnhC"/>
    <property type="match status" value="1"/>
</dbReference>
<comment type="cofactor">
    <cofactor evidence="2">
        <name>Mg(2+)</name>
        <dbReference type="ChEBI" id="CHEBI:18420"/>
    </cofactor>
</comment>
<evidence type="ECO:0000256" key="3">
    <source>
        <dbReference type="ARBA" id="ARBA00004065"/>
    </source>
</evidence>
<feature type="binding site" evidence="12">
    <location>
        <position position="17"/>
    </location>
    <ligand>
        <name>a divalent metal cation</name>
        <dbReference type="ChEBI" id="CHEBI:60240"/>
    </ligand>
</feature>
<evidence type="ECO:0000313" key="16">
    <source>
        <dbReference type="EMBL" id="CUQ65084.1"/>
    </source>
</evidence>
<evidence type="ECO:0000256" key="7">
    <source>
        <dbReference type="ARBA" id="ARBA00022722"/>
    </source>
</evidence>
<evidence type="ECO:0000256" key="9">
    <source>
        <dbReference type="ARBA" id="ARBA00022759"/>
    </source>
</evidence>
<comment type="cofactor">
    <cofactor evidence="12">
        <name>Mn(2+)</name>
        <dbReference type="ChEBI" id="CHEBI:29035"/>
    </cofactor>
    <cofactor evidence="12">
        <name>Mg(2+)</name>
        <dbReference type="ChEBI" id="CHEBI:18420"/>
    </cofactor>
    <text evidence="12">Manganese or magnesium. Binds 1 divalent metal ion per monomer in the absence of substrate. May bind a second metal ion after substrate binding.</text>
</comment>
<dbReference type="EC" id="3.1.26.4" evidence="13"/>
<keyword evidence="8 12" id="KW-0479">Metal-binding</keyword>
<keyword evidence="11" id="KW-0460">Magnesium</keyword>
<dbReference type="PROSITE" id="PS51975">
    <property type="entry name" value="RNASE_H_2"/>
    <property type="match status" value="1"/>
</dbReference>
<dbReference type="KEGG" id="nio:NITINOP_0108"/>
<keyword evidence="10 12" id="KW-0378">Hydrolase</keyword>
<feature type="binding site" evidence="12">
    <location>
        <position position="16"/>
    </location>
    <ligand>
        <name>a divalent metal cation</name>
        <dbReference type="ChEBI" id="CHEBI:60240"/>
    </ligand>
</feature>
<dbReference type="GO" id="GO:0003723">
    <property type="term" value="F:RNA binding"/>
    <property type="evidence" value="ECO:0007669"/>
    <property type="project" value="UniProtKB-UniRule"/>
</dbReference>
<dbReference type="GO" id="GO:0006298">
    <property type="term" value="P:mismatch repair"/>
    <property type="evidence" value="ECO:0007669"/>
    <property type="project" value="TreeGrafter"/>
</dbReference>
<evidence type="ECO:0000256" key="2">
    <source>
        <dbReference type="ARBA" id="ARBA00001946"/>
    </source>
</evidence>
<comment type="subcellular location">
    <subcellularLocation>
        <location evidence="4">Cytoplasm</location>
    </subcellularLocation>
</comment>
<dbReference type="GO" id="GO:0043137">
    <property type="term" value="P:DNA replication, removal of RNA primer"/>
    <property type="evidence" value="ECO:0007669"/>
    <property type="project" value="TreeGrafter"/>
</dbReference>
<dbReference type="SUPFAM" id="SSF53098">
    <property type="entry name" value="Ribonuclease H-like"/>
    <property type="match status" value="1"/>
</dbReference>
<dbReference type="Pfam" id="PF01351">
    <property type="entry name" value="RNase_HII"/>
    <property type="match status" value="1"/>
</dbReference>
<dbReference type="OrthoDB" id="9777935at2"/>
<keyword evidence="9 12" id="KW-0255">Endonuclease</keyword>
<accession>A0A0S4KKY0</accession>
<dbReference type="Gene3D" id="3.30.420.10">
    <property type="entry name" value="Ribonuclease H-like superfamily/Ribonuclease H"/>
    <property type="match status" value="1"/>
</dbReference>
<proteinExistence type="inferred from homology"/>
<evidence type="ECO:0000313" key="17">
    <source>
        <dbReference type="Proteomes" id="UP000066284"/>
    </source>
</evidence>
<gene>
    <name evidence="16" type="primary">rnhC</name>
    <name evidence="16" type="ORF">NITINOP_0108</name>
</gene>
<dbReference type="Proteomes" id="UP000066284">
    <property type="component" value="Chromosome 1"/>
</dbReference>
<keyword evidence="6" id="KW-0963">Cytoplasm</keyword>
<dbReference type="RefSeq" id="WP_082633449.1">
    <property type="nucleotide sequence ID" value="NZ_LN885086.1"/>
</dbReference>
<dbReference type="GO" id="GO:0032299">
    <property type="term" value="C:ribonuclease H2 complex"/>
    <property type="evidence" value="ECO:0007669"/>
    <property type="project" value="TreeGrafter"/>
</dbReference>
<dbReference type="InterPro" id="IPR036397">
    <property type="entry name" value="RNaseH_sf"/>
</dbReference>
<dbReference type="CDD" id="cd06590">
    <property type="entry name" value="RNase_HII_bacteria_HIII_like"/>
    <property type="match status" value="1"/>
</dbReference>
<dbReference type="InterPro" id="IPR001352">
    <property type="entry name" value="RNase_HII/HIII"/>
</dbReference>
<evidence type="ECO:0000256" key="12">
    <source>
        <dbReference type="PROSITE-ProRule" id="PRU01319"/>
    </source>
</evidence>
<dbReference type="STRING" id="1715989.NITINOP_0108"/>
<sequence length="246" mass="26569">MTADPIASPIERIGIDESGKGDYFGPLVIAAVFVDATTQRELALMQARDSKKLSDGRILEMAPAIKTICPHSVIAIGPQKYNELYAKIKNLNRLLAWGHARALENLLERVSCKLAIADRFGDERLIVNALQEKGRTIVLEQRTKAESDLAVAAASILARAEFLRRLKQLSAEVGITLPKGVSPSVELAAKMIVKKHGRERLGTVAKLHFRTTRAVLGYIDSLASKSADLDSDVGEGGDSADGSPSQ</sequence>
<dbReference type="GO" id="GO:0004523">
    <property type="term" value="F:RNA-DNA hybrid ribonuclease activity"/>
    <property type="evidence" value="ECO:0007669"/>
    <property type="project" value="UniProtKB-UniRule"/>
</dbReference>
<evidence type="ECO:0000256" key="11">
    <source>
        <dbReference type="ARBA" id="ARBA00022842"/>
    </source>
</evidence>
<evidence type="ECO:0000256" key="4">
    <source>
        <dbReference type="ARBA" id="ARBA00004496"/>
    </source>
</evidence>
<evidence type="ECO:0000256" key="5">
    <source>
        <dbReference type="ARBA" id="ARBA00008378"/>
    </source>
</evidence>
<dbReference type="PANTHER" id="PTHR10954">
    <property type="entry name" value="RIBONUCLEASE H2 SUBUNIT A"/>
    <property type="match status" value="1"/>
</dbReference>
<comment type="function">
    <text evidence="3 13">Endonuclease that specifically degrades the RNA of RNA-DNA hybrids.</text>
</comment>
<keyword evidence="7 12" id="KW-0540">Nuclease</keyword>
<dbReference type="InterPro" id="IPR012337">
    <property type="entry name" value="RNaseH-like_sf"/>
</dbReference>
<comment type="similarity">
    <text evidence="5">Belongs to the RNase HII family. RnhC subfamily.</text>
</comment>
<evidence type="ECO:0000256" key="13">
    <source>
        <dbReference type="RuleBase" id="RU003515"/>
    </source>
</evidence>
<feature type="binding site" evidence="12">
    <location>
        <position position="118"/>
    </location>
    <ligand>
        <name>a divalent metal cation</name>
        <dbReference type="ChEBI" id="CHEBI:60240"/>
    </ligand>
</feature>
<evidence type="ECO:0000256" key="6">
    <source>
        <dbReference type="ARBA" id="ARBA00022490"/>
    </source>
</evidence>
<dbReference type="GO" id="GO:0046872">
    <property type="term" value="F:metal ion binding"/>
    <property type="evidence" value="ECO:0007669"/>
    <property type="project" value="UniProtKB-KW"/>
</dbReference>
<evidence type="ECO:0000256" key="14">
    <source>
        <dbReference type="SAM" id="MobiDB-lite"/>
    </source>
</evidence>
<evidence type="ECO:0000256" key="8">
    <source>
        <dbReference type="ARBA" id="ARBA00022723"/>
    </source>
</evidence>
<keyword evidence="17" id="KW-1185">Reference proteome</keyword>
<dbReference type="InterPro" id="IPR024567">
    <property type="entry name" value="RNase_HII/HIII_dom"/>
</dbReference>